<proteinExistence type="predicted"/>
<dbReference type="AlphaFoldDB" id="A0A6A6BDV6"/>
<keyword evidence="1" id="KW-0812">Transmembrane</keyword>
<sequence length="145" mass="15574">MRVCMNALWWGKESDGAAVFCLAVCLSACACCCCLTRFRMAFTGHGITPGSALLCFAVYVCLILSVCLFVCPPSLSLREHAHAFLFTWLPACLLGCLSVCSSVAPSLYCTLPALDTVYIYHLPSPPPPPLPPSALLREAALYLPV</sequence>
<dbReference type="RefSeq" id="XP_033398084.1">
    <property type="nucleotide sequence ID" value="XM_033535828.1"/>
</dbReference>
<keyword evidence="3" id="KW-1185">Reference proteome</keyword>
<evidence type="ECO:0000313" key="2">
    <source>
        <dbReference type="EMBL" id="KAF2142372.1"/>
    </source>
</evidence>
<accession>A0A6A6BDV6</accession>
<reference evidence="2" key="1">
    <citation type="journal article" date="2020" name="Stud. Mycol.">
        <title>101 Dothideomycetes genomes: a test case for predicting lifestyles and emergence of pathogens.</title>
        <authorList>
            <person name="Haridas S."/>
            <person name="Albert R."/>
            <person name="Binder M."/>
            <person name="Bloem J."/>
            <person name="Labutti K."/>
            <person name="Salamov A."/>
            <person name="Andreopoulos B."/>
            <person name="Baker S."/>
            <person name="Barry K."/>
            <person name="Bills G."/>
            <person name="Bluhm B."/>
            <person name="Cannon C."/>
            <person name="Castanera R."/>
            <person name="Culley D."/>
            <person name="Daum C."/>
            <person name="Ezra D."/>
            <person name="Gonzalez J."/>
            <person name="Henrissat B."/>
            <person name="Kuo A."/>
            <person name="Liang C."/>
            <person name="Lipzen A."/>
            <person name="Lutzoni F."/>
            <person name="Magnuson J."/>
            <person name="Mondo S."/>
            <person name="Nolan M."/>
            <person name="Ohm R."/>
            <person name="Pangilinan J."/>
            <person name="Park H.-J."/>
            <person name="Ramirez L."/>
            <person name="Alfaro M."/>
            <person name="Sun H."/>
            <person name="Tritt A."/>
            <person name="Yoshinaga Y."/>
            <person name="Zwiers L.-H."/>
            <person name="Turgeon B."/>
            <person name="Goodwin S."/>
            <person name="Spatafora J."/>
            <person name="Crous P."/>
            <person name="Grigoriev I."/>
        </authorList>
    </citation>
    <scope>NUCLEOTIDE SEQUENCE</scope>
    <source>
        <strain evidence="2">CBS 121167</strain>
    </source>
</reference>
<keyword evidence="1" id="KW-1133">Transmembrane helix</keyword>
<feature type="transmembrane region" description="Helical" evidence="1">
    <location>
        <begin position="46"/>
        <end position="71"/>
    </location>
</feature>
<name>A0A6A6BDV6_9PEZI</name>
<evidence type="ECO:0000313" key="3">
    <source>
        <dbReference type="Proteomes" id="UP000799438"/>
    </source>
</evidence>
<protein>
    <submittedName>
        <fullName evidence="2">Uncharacterized protein</fullName>
    </submittedName>
</protein>
<organism evidence="2 3">
    <name type="scientific">Aplosporella prunicola CBS 121167</name>
    <dbReference type="NCBI Taxonomy" id="1176127"/>
    <lineage>
        <taxon>Eukaryota</taxon>
        <taxon>Fungi</taxon>
        <taxon>Dikarya</taxon>
        <taxon>Ascomycota</taxon>
        <taxon>Pezizomycotina</taxon>
        <taxon>Dothideomycetes</taxon>
        <taxon>Dothideomycetes incertae sedis</taxon>
        <taxon>Botryosphaeriales</taxon>
        <taxon>Aplosporellaceae</taxon>
        <taxon>Aplosporella</taxon>
    </lineage>
</organism>
<dbReference type="GeneID" id="54293324"/>
<dbReference type="Proteomes" id="UP000799438">
    <property type="component" value="Unassembled WGS sequence"/>
</dbReference>
<keyword evidence="1" id="KW-0472">Membrane</keyword>
<dbReference type="PROSITE" id="PS51257">
    <property type="entry name" value="PROKAR_LIPOPROTEIN"/>
    <property type="match status" value="1"/>
</dbReference>
<gene>
    <name evidence="2" type="ORF">K452DRAFT_17668</name>
</gene>
<feature type="transmembrane region" description="Helical" evidence="1">
    <location>
        <begin position="83"/>
        <end position="104"/>
    </location>
</feature>
<dbReference type="EMBL" id="ML995484">
    <property type="protein sequence ID" value="KAF2142372.1"/>
    <property type="molecule type" value="Genomic_DNA"/>
</dbReference>
<evidence type="ECO:0000256" key="1">
    <source>
        <dbReference type="SAM" id="Phobius"/>
    </source>
</evidence>